<evidence type="ECO:0000256" key="3">
    <source>
        <dbReference type="PROSITE-ProRule" id="PRU00023"/>
    </source>
</evidence>
<keyword evidence="6" id="KW-1185">Reference proteome</keyword>
<dbReference type="AlphaFoldDB" id="A0A8S1H432"/>
<proteinExistence type="predicted"/>
<dbReference type="PROSITE" id="PS50088">
    <property type="entry name" value="ANK_REPEAT"/>
    <property type="match status" value="1"/>
</dbReference>
<feature type="region of interest" description="Disordered" evidence="4">
    <location>
        <begin position="519"/>
        <end position="540"/>
    </location>
</feature>
<dbReference type="Proteomes" id="UP000835052">
    <property type="component" value="Unassembled WGS sequence"/>
</dbReference>
<feature type="repeat" description="ANK" evidence="3">
    <location>
        <begin position="78"/>
        <end position="110"/>
    </location>
</feature>
<dbReference type="PROSITE" id="PS50297">
    <property type="entry name" value="ANK_REP_REGION"/>
    <property type="match status" value="1"/>
</dbReference>
<dbReference type="SMART" id="SM00248">
    <property type="entry name" value="ANK"/>
    <property type="match status" value="3"/>
</dbReference>
<reference evidence="5" key="1">
    <citation type="submission" date="2020-10" db="EMBL/GenBank/DDBJ databases">
        <authorList>
            <person name="Kikuchi T."/>
        </authorList>
    </citation>
    <scope>NUCLEOTIDE SEQUENCE</scope>
    <source>
        <strain evidence="5">NKZ352</strain>
    </source>
</reference>
<organism evidence="5 6">
    <name type="scientific">Caenorhabditis auriculariae</name>
    <dbReference type="NCBI Taxonomy" id="2777116"/>
    <lineage>
        <taxon>Eukaryota</taxon>
        <taxon>Metazoa</taxon>
        <taxon>Ecdysozoa</taxon>
        <taxon>Nematoda</taxon>
        <taxon>Chromadorea</taxon>
        <taxon>Rhabditida</taxon>
        <taxon>Rhabditina</taxon>
        <taxon>Rhabditomorpha</taxon>
        <taxon>Rhabditoidea</taxon>
        <taxon>Rhabditidae</taxon>
        <taxon>Peloderinae</taxon>
        <taxon>Caenorhabditis</taxon>
    </lineage>
</organism>
<evidence type="ECO:0000313" key="6">
    <source>
        <dbReference type="Proteomes" id="UP000835052"/>
    </source>
</evidence>
<dbReference type="OrthoDB" id="539213at2759"/>
<evidence type="ECO:0000256" key="4">
    <source>
        <dbReference type="SAM" id="MobiDB-lite"/>
    </source>
</evidence>
<comment type="caution">
    <text evidence="5">The sequence shown here is derived from an EMBL/GenBank/DDBJ whole genome shotgun (WGS) entry which is preliminary data.</text>
</comment>
<dbReference type="EMBL" id="CAJGYM010000011">
    <property type="protein sequence ID" value="CAD6189548.1"/>
    <property type="molecule type" value="Genomic_DNA"/>
</dbReference>
<keyword evidence="2 3" id="KW-0040">ANK repeat</keyword>
<evidence type="ECO:0000313" key="5">
    <source>
        <dbReference type="EMBL" id="CAD6189548.1"/>
    </source>
</evidence>
<dbReference type="Gene3D" id="1.25.40.20">
    <property type="entry name" value="Ankyrin repeat-containing domain"/>
    <property type="match status" value="1"/>
</dbReference>
<evidence type="ECO:0000256" key="1">
    <source>
        <dbReference type="ARBA" id="ARBA00022737"/>
    </source>
</evidence>
<name>A0A8S1H432_9PELO</name>
<dbReference type="PANTHER" id="PTHR24126:SF14">
    <property type="entry name" value="ANK_REP_REGION DOMAIN-CONTAINING PROTEIN"/>
    <property type="match status" value="1"/>
</dbReference>
<dbReference type="InterPro" id="IPR002110">
    <property type="entry name" value="Ankyrin_rpt"/>
</dbReference>
<dbReference type="PANTHER" id="PTHR24126">
    <property type="entry name" value="ANKYRIN REPEAT, PH AND SEC7 DOMAIN CONTAINING PROTEIN SECG-RELATED"/>
    <property type="match status" value="1"/>
</dbReference>
<protein>
    <submittedName>
        <fullName evidence="5">Uncharacterized protein</fullName>
    </submittedName>
</protein>
<gene>
    <name evidence="5" type="ORF">CAUJ_LOCUS5467</name>
</gene>
<dbReference type="SUPFAM" id="SSF48403">
    <property type="entry name" value="Ankyrin repeat"/>
    <property type="match status" value="1"/>
</dbReference>
<feature type="compositionally biased region" description="Polar residues" evidence="4">
    <location>
        <begin position="521"/>
        <end position="530"/>
    </location>
</feature>
<dbReference type="InterPro" id="IPR036770">
    <property type="entry name" value="Ankyrin_rpt-contain_sf"/>
</dbReference>
<keyword evidence="1" id="KW-0677">Repeat</keyword>
<accession>A0A8S1H432</accession>
<evidence type="ECO:0000256" key="2">
    <source>
        <dbReference type="ARBA" id="ARBA00023043"/>
    </source>
</evidence>
<sequence>MSRRLSGPPLPLFNAVANGDYDQVVRLVENGARVTDRNTEGLTCIMQPQYFTPDHFDADLIFDFLVDEGLSVDALTLTGQTALHLAVEASNFTLVKLLTRKNAKIVVDGEGNNPLFVAAMNTAHPEIYNHLINYTALDDRKMTKDAIFLWETTIYLNRLDNSVRDLKNTILMEPVIEEEDDPEPNPAYGSIREARTSEECRRMDRDQTYSVYQCFIIRERILGRDHPEVRHKLFSYISRIPFSSEAFARERPLIRYMISLNLKHDPDAVVTIFSHLVERIRALILGVRNNEIRYETEHTLRLLCSHVLVILTETLEKAPQDTEKTVFYDWCKALIEFGLEIICKIDTIGLDFTDVKRLEYLELDLGRFVKAANALKVPIFHSLKFVAKSHLVPLFLSKGAKIYAKDQQGETVLAALLLPYDAQSAQSNPYYVHIDYMPLVRELVAKGARVFVRKNGHSVYEVLKAARGYSPLINFSAMRSKLQDLAAAAVEKNLSMKYLEKHMPTYKMSPELTFNVKEDSTSFQRDNPSNVAEPKPQAIN</sequence>
<dbReference type="Pfam" id="PF12796">
    <property type="entry name" value="Ank_2"/>
    <property type="match status" value="1"/>
</dbReference>